<feature type="transmembrane region" description="Helical" evidence="7">
    <location>
        <begin position="431"/>
        <end position="450"/>
    </location>
</feature>
<evidence type="ECO:0000256" key="2">
    <source>
        <dbReference type="ARBA" id="ARBA00008335"/>
    </source>
</evidence>
<feature type="transmembrane region" description="Helical" evidence="7">
    <location>
        <begin position="172"/>
        <end position="194"/>
    </location>
</feature>
<accession>A0A1E3B3D3</accession>
<keyword evidence="3 7" id="KW-0812">Transmembrane</keyword>
<dbReference type="FunFam" id="1.20.1250.20:FF:000082">
    <property type="entry name" value="MFS multidrug transporter, putative"/>
    <property type="match status" value="1"/>
</dbReference>
<feature type="transmembrane region" description="Helical" evidence="7">
    <location>
        <begin position="200"/>
        <end position="219"/>
    </location>
</feature>
<gene>
    <name evidence="9" type="ORF">SI65_09339</name>
</gene>
<dbReference type="SUPFAM" id="SSF103473">
    <property type="entry name" value="MFS general substrate transporter"/>
    <property type="match status" value="1"/>
</dbReference>
<dbReference type="InterPro" id="IPR011701">
    <property type="entry name" value="MFS"/>
</dbReference>
<feature type="transmembrane region" description="Helical" evidence="7">
    <location>
        <begin position="456"/>
        <end position="483"/>
    </location>
</feature>
<dbReference type="EMBL" id="JXNT01000017">
    <property type="protein sequence ID" value="ODM15398.1"/>
    <property type="molecule type" value="Genomic_DNA"/>
</dbReference>
<dbReference type="FunFam" id="1.20.1720.10:FF:000061">
    <property type="entry name" value="Uncharacterized protein"/>
    <property type="match status" value="1"/>
</dbReference>
<comment type="subcellular location">
    <subcellularLocation>
        <location evidence="1">Cell membrane</location>
        <topology evidence="1">Multi-pass membrane protein</topology>
    </subcellularLocation>
</comment>
<keyword evidence="5 7" id="KW-0472">Membrane</keyword>
<dbReference type="Gene3D" id="1.20.1250.20">
    <property type="entry name" value="MFS general substrate transporter like domains"/>
    <property type="match status" value="1"/>
</dbReference>
<evidence type="ECO:0000256" key="7">
    <source>
        <dbReference type="SAM" id="Phobius"/>
    </source>
</evidence>
<dbReference type="InterPro" id="IPR020846">
    <property type="entry name" value="MFS_dom"/>
</dbReference>
<feature type="transmembrane region" description="Helical" evidence="7">
    <location>
        <begin position="231"/>
        <end position="254"/>
    </location>
</feature>
<comment type="caution">
    <text evidence="9">The sequence shown here is derived from an EMBL/GenBank/DDBJ whole genome shotgun (WGS) entry which is preliminary data.</text>
</comment>
<dbReference type="STRING" id="573508.A0A1E3B3D3"/>
<organism evidence="9 10">
    <name type="scientific">Aspergillus cristatus</name>
    <name type="common">Chinese Fuzhuan brick tea-fermentation fungus</name>
    <name type="synonym">Eurotium cristatum</name>
    <dbReference type="NCBI Taxonomy" id="573508"/>
    <lineage>
        <taxon>Eukaryota</taxon>
        <taxon>Fungi</taxon>
        <taxon>Dikarya</taxon>
        <taxon>Ascomycota</taxon>
        <taxon>Pezizomycotina</taxon>
        <taxon>Eurotiomycetes</taxon>
        <taxon>Eurotiomycetidae</taxon>
        <taxon>Eurotiales</taxon>
        <taxon>Aspergillaceae</taxon>
        <taxon>Aspergillus</taxon>
        <taxon>Aspergillus subgen. Aspergillus</taxon>
    </lineage>
</organism>
<dbReference type="VEuPathDB" id="FungiDB:SI65_09339"/>
<proteinExistence type="inferred from homology"/>
<evidence type="ECO:0000259" key="8">
    <source>
        <dbReference type="PROSITE" id="PS50850"/>
    </source>
</evidence>
<sequence>MPGKANKMFSPSSPCKNGHPVVTETDPLLPMPAVVSSHSSPTGDRDQCQDPSRQEIKYLYLEFDTALPTPRIALPPGPGQLPPPEQPCLKKYTSPYLWPKWRKSMLTCISCISTAIAGYSTGEISPASEELTKGWGISSVVYSLGITTFCIGFALAPMIIAPFSEVNGRRPVFIASGILFTASTIACGGTHIFAGLLVARLIQGVGASTFATVVGGVISDFYEAEDRNTPMAIYSGGALFGTGLAPLISSVIVYHTSWRWVYYSHAIAAGFLVVLMFLFFKETRGNVILRGKAQALNKYYDQLEAAGHVGVMIAGHDEACRIRWKVQSDDQRASLGQMILTSCYRPFSMLVTEPVVFFFSLWIAFSWAVLYLQFASVPLVFATNHGFNIQQNGAVFTSICVGVILMTSISIFQERLASRFGILPKSAEARLYFACFEAALLPIGLFWFGWTSYPSIPWIVPTIAVGCATMGIYSVYLAVFNYLADTYHRYSSSAIAAQSCCRNLLGGVFPLVMNAMFTNLGYPGASSLLGGIGLLLTLVPWVLLFFGPKIRARSKLASELAS</sequence>
<comment type="similarity">
    <text evidence="2">Belongs to the major facilitator superfamily.</text>
</comment>
<keyword evidence="10" id="KW-1185">Reference proteome</keyword>
<feature type="transmembrane region" description="Helical" evidence="7">
    <location>
        <begin position="355"/>
        <end position="374"/>
    </location>
</feature>
<dbReference type="Pfam" id="PF07690">
    <property type="entry name" value="MFS_1"/>
    <property type="match status" value="1"/>
</dbReference>
<dbReference type="GO" id="GO:0022857">
    <property type="term" value="F:transmembrane transporter activity"/>
    <property type="evidence" value="ECO:0007669"/>
    <property type="project" value="InterPro"/>
</dbReference>
<evidence type="ECO:0000256" key="1">
    <source>
        <dbReference type="ARBA" id="ARBA00004651"/>
    </source>
</evidence>
<name>A0A1E3B3D3_ASPCR</name>
<dbReference type="AlphaFoldDB" id="A0A1E3B3D3"/>
<feature type="transmembrane region" description="Helical" evidence="7">
    <location>
        <begin position="140"/>
        <end position="160"/>
    </location>
</feature>
<keyword evidence="4 7" id="KW-1133">Transmembrane helix</keyword>
<evidence type="ECO:0000313" key="9">
    <source>
        <dbReference type="EMBL" id="ODM15398.1"/>
    </source>
</evidence>
<dbReference type="PANTHER" id="PTHR23502">
    <property type="entry name" value="MAJOR FACILITATOR SUPERFAMILY"/>
    <property type="match status" value="1"/>
</dbReference>
<protein>
    <recommendedName>
        <fullName evidence="8">Major facilitator superfamily (MFS) profile domain-containing protein</fullName>
    </recommendedName>
</protein>
<feature type="transmembrane region" description="Helical" evidence="7">
    <location>
        <begin position="104"/>
        <end position="120"/>
    </location>
</feature>
<dbReference type="Proteomes" id="UP000094569">
    <property type="component" value="Unassembled WGS sequence"/>
</dbReference>
<evidence type="ECO:0000256" key="6">
    <source>
        <dbReference type="SAM" id="MobiDB-lite"/>
    </source>
</evidence>
<evidence type="ECO:0000256" key="5">
    <source>
        <dbReference type="ARBA" id="ARBA00023136"/>
    </source>
</evidence>
<dbReference type="GO" id="GO:0005886">
    <property type="term" value="C:plasma membrane"/>
    <property type="evidence" value="ECO:0007669"/>
    <property type="project" value="UniProtKB-SubCell"/>
</dbReference>
<evidence type="ECO:0000313" key="10">
    <source>
        <dbReference type="Proteomes" id="UP000094569"/>
    </source>
</evidence>
<reference evidence="9 10" key="1">
    <citation type="journal article" date="2016" name="BMC Genomics">
        <title>Comparative genomic and transcriptomic analyses of the Fuzhuan brick tea-fermentation fungus Aspergillus cristatus.</title>
        <authorList>
            <person name="Ge Y."/>
            <person name="Wang Y."/>
            <person name="Liu Y."/>
            <person name="Tan Y."/>
            <person name="Ren X."/>
            <person name="Zhang X."/>
            <person name="Hyde K.D."/>
            <person name="Liu Y."/>
            <person name="Liu Z."/>
        </authorList>
    </citation>
    <scope>NUCLEOTIDE SEQUENCE [LARGE SCALE GENOMIC DNA]</scope>
    <source>
        <strain evidence="9 10">GZAAS20.1005</strain>
    </source>
</reference>
<feature type="region of interest" description="Disordered" evidence="6">
    <location>
        <begin position="1"/>
        <end position="23"/>
    </location>
</feature>
<evidence type="ECO:0000256" key="3">
    <source>
        <dbReference type="ARBA" id="ARBA00022692"/>
    </source>
</evidence>
<dbReference type="InterPro" id="IPR036259">
    <property type="entry name" value="MFS_trans_sf"/>
</dbReference>
<dbReference type="PROSITE" id="PS50850">
    <property type="entry name" value="MFS"/>
    <property type="match status" value="1"/>
</dbReference>
<feature type="transmembrane region" description="Helical" evidence="7">
    <location>
        <begin position="260"/>
        <end position="280"/>
    </location>
</feature>
<feature type="transmembrane region" description="Helical" evidence="7">
    <location>
        <begin position="394"/>
        <end position="411"/>
    </location>
</feature>
<feature type="domain" description="Major facilitator superfamily (MFS) profile" evidence="8">
    <location>
        <begin position="106"/>
        <end position="551"/>
    </location>
</feature>
<evidence type="ECO:0000256" key="4">
    <source>
        <dbReference type="ARBA" id="ARBA00022989"/>
    </source>
</evidence>
<feature type="transmembrane region" description="Helical" evidence="7">
    <location>
        <begin position="528"/>
        <end position="546"/>
    </location>
</feature>
<feature type="transmembrane region" description="Helical" evidence="7">
    <location>
        <begin position="504"/>
        <end position="522"/>
    </location>
</feature>
<dbReference type="PANTHER" id="PTHR23502:SF134">
    <property type="entry name" value="MAJOR FACILITATOR SUPERFAMILY (MFS) PROFILE DOMAIN-CONTAINING PROTEIN-RELATED"/>
    <property type="match status" value="1"/>
</dbReference>
<dbReference type="OrthoDB" id="6770063at2759"/>